<dbReference type="PRINTS" id="PR00248">
    <property type="entry name" value="GPCRMGR"/>
</dbReference>
<name>A0A8S3YPQ4_9EUPU</name>
<evidence type="ECO:0000259" key="7">
    <source>
        <dbReference type="Pfam" id="PF01094"/>
    </source>
</evidence>
<dbReference type="InterPro" id="IPR028082">
    <property type="entry name" value="Peripla_BP_I"/>
</dbReference>
<sequence>MSTSYIALEAFISIVHQLKNITNVDFGYLILDDCYNALTLTRLLNGVMSGDIAIQSSSGHKFNPSQVAVVIGAQSSDVTMAALPILTELGIPMISYSATHQVLDNRIIYPFFSRTVSSNVVQSKAFISILKYLEVTFVGVIVVENSYGLELYDLFRRSAEVEGICVDDAVRVSNQIPDYNFASVLDGYRSKKIQVIIVIAMEITIKSLLKTVKQEDTFVFLASESWGPNPDFLHDGGKKARGCLVLATAPLKLNYNIKKHLETLDPYKNTSTVWLREFWQDQFQCDMPGGFSNTHGGNICSKSPHSISTALDDLADSPLAVHAAMATMSAGLTVSDFLKSGKQMPFNAGEFTKALRQVKVMSSSGELRPFNDAGDSDNGFDIFNVQSTTDSKDKYIYVKVGSYQDKVGLSLNKSLIKFYDDSGQVIDKVESSCLYHQQCSMVIYGLWWFHRKYQTRISNTQHHR</sequence>
<keyword evidence="3" id="KW-1133">Transmembrane helix</keyword>
<evidence type="ECO:0000313" key="8">
    <source>
        <dbReference type="EMBL" id="CAG5118418.1"/>
    </source>
</evidence>
<dbReference type="Gene3D" id="3.40.50.2300">
    <property type="match status" value="2"/>
</dbReference>
<evidence type="ECO:0000256" key="1">
    <source>
        <dbReference type="ARBA" id="ARBA00004141"/>
    </source>
</evidence>
<dbReference type="EMBL" id="CAJHNH020000550">
    <property type="protein sequence ID" value="CAG5118418.1"/>
    <property type="molecule type" value="Genomic_DNA"/>
</dbReference>
<accession>A0A8S3YPQ4</accession>
<keyword evidence="4" id="KW-0472">Membrane</keyword>
<dbReference type="Proteomes" id="UP000678393">
    <property type="component" value="Unassembled WGS sequence"/>
</dbReference>
<dbReference type="GO" id="GO:0016020">
    <property type="term" value="C:membrane"/>
    <property type="evidence" value="ECO:0007669"/>
    <property type="project" value="UniProtKB-SubCell"/>
</dbReference>
<dbReference type="OrthoDB" id="425344at2759"/>
<protein>
    <recommendedName>
        <fullName evidence="7">Receptor ligand binding region domain-containing protein</fullName>
    </recommendedName>
</protein>
<dbReference type="Pfam" id="PF01094">
    <property type="entry name" value="ANF_receptor"/>
    <property type="match status" value="1"/>
</dbReference>
<dbReference type="PANTHER" id="PTHR24060">
    <property type="entry name" value="METABOTROPIC GLUTAMATE RECEPTOR"/>
    <property type="match status" value="1"/>
</dbReference>
<keyword evidence="5" id="KW-0675">Receptor</keyword>
<comment type="caution">
    <text evidence="8">The sequence shown here is derived from an EMBL/GenBank/DDBJ whole genome shotgun (WGS) entry which is preliminary data.</text>
</comment>
<evidence type="ECO:0000256" key="3">
    <source>
        <dbReference type="ARBA" id="ARBA00022989"/>
    </source>
</evidence>
<keyword evidence="2" id="KW-0812">Transmembrane</keyword>
<evidence type="ECO:0000313" key="9">
    <source>
        <dbReference type="Proteomes" id="UP000678393"/>
    </source>
</evidence>
<dbReference type="SUPFAM" id="SSF53822">
    <property type="entry name" value="Periplasmic binding protein-like I"/>
    <property type="match status" value="1"/>
</dbReference>
<organism evidence="8 9">
    <name type="scientific">Candidula unifasciata</name>
    <dbReference type="NCBI Taxonomy" id="100452"/>
    <lineage>
        <taxon>Eukaryota</taxon>
        <taxon>Metazoa</taxon>
        <taxon>Spiralia</taxon>
        <taxon>Lophotrochozoa</taxon>
        <taxon>Mollusca</taxon>
        <taxon>Gastropoda</taxon>
        <taxon>Heterobranchia</taxon>
        <taxon>Euthyneura</taxon>
        <taxon>Panpulmonata</taxon>
        <taxon>Eupulmonata</taxon>
        <taxon>Stylommatophora</taxon>
        <taxon>Helicina</taxon>
        <taxon>Helicoidea</taxon>
        <taxon>Geomitridae</taxon>
        <taxon>Candidula</taxon>
    </lineage>
</organism>
<proteinExistence type="predicted"/>
<keyword evidence="6" id="KW-0325">Glycoprotein</keyword>
<reference evidence="8" key="1">
    <citation type="submission" date="2021-04" db="EMBL/GenBank/DDBJ databases">
        <authorList>
            <consortium name="Molecular Ecology Group"/>
        </authorList>
    </citation>
    <scope>NUCLEOTIDE SEQUENCE</scope>
</reference>
<dbReference type="InterPro" id="IPR000337">
    <property type="entry name" value="GPCR_3"/>
</dbReference>
<gene>
    <name evidence="8" type="ORF">CUNI_LOCUS3976</name>
</gene>
<evidence type="ECO:0000256" key="6">
    <source>
        <dbReference type="ARBA" id="ARBA00023180"/>
    </source>
</evidence>
<evidence type="ECO:0000256" key="5">
    <source>
        <dbReference type="ARBA" id="ARBA00023170"/>
    </source>
</evidence>
<dbReference type="AlphaFoldDB" id="A0A8S3YPQ4"/>
<evidence type="ECO:0000256" key="2">
    <source>
        <dbReference type="ARBA" id="ARBA00022692"/>
    </source>
</evidence>
<comment type="subcellular location">
    <subcellularLocation>
        <location evidence="1">Membrane</location>
        <topology evidence="1">Multi-pass membrane protein</topology>
    </subcellularLocation>
</comment>
<dbReference type="InterPro" id="IPR050726">
    <property type="entry name" value="mGluR"/>
</dbReference>
<dbReference type="InterPro" id="IPR001828">
    <property type="entry name" value="ANF_lig-bd_rcpt"/>
</dbReference>
<keyword evidence="9" id="KW-1185">Reference proteome</keyword>
<feature type="domain" description="Receptor ligand binding region" evidence="7">
    <location>
        <begin position="19"/>
        <end position="387"/>
    </location>
</feature>
<evidence type="ECO:0000256" key="4">
    <source>
        <dbReference type="ARBA" id="ARBA00023136"/>
    </source>
</evidence>
<dbReference type="GO" id="GO:0004930">
    <property type="term" value="F:G protein-coupled receptor activity"/>
    <property type="evidence" value="ECO:0007669"/>
    <property type="project" value="InterPro"/>
</dbReference>